<dbReference type="InterPro" id="IPR020472">
    <property type="entry name" value="WD40_PAC1"/>
</dbReference>
<proteinExistence type="predicted"/>
<dbReference type="Gene3D" id="2.130.10.10">
    <property type="entry name" value="YVTN repeat-like/Quinoprotein amine dehydrogenase"/>
    <property type="match status" value="1"/>
</dbReference>
<gene>
    <name evidence="7" type="ORF">pdam_00016195</name>
</gene>
<feature type="repeat" description="WD" evidence="5">
    <location>
        <begin position="358"/>
        <end position="390"/>
    </location>
</feature>
<dbReference type="InterPro" id="IPR036322">
    <property type="entry name" value="WD40_repeat_dom_sf"/>
</dbReference>
<evidence type="ECO:0000256" key="4">
    <source>
        <dbReference type="ARBA" id="ARBA00045213"/>
    </source>
</evidence>
<dbReference type="EMBL" id="RCHS01003846">
    <property type="protein sequence ID" value="RMX39228.1"/>
    <property type="molecule type" value="Genomic_DNA"/>
</dbReference>
<evidence type="ECO:0000256" key="2">
    <source>
        <dbReference type="ARBA" id="ARBA00022574"/>
    </source>
</evidence>
<evidence type="ECO:0000256" key="6">
    <source>
        <dbReference type="SAM" id="SignalP"/>
    </source>
</evidence>
<dbReference type="PROSITE" id="PS50082">
    <property type="entry name" value="WD_REPEATS_2"/>
    <property type="match status" value="3"/>
</dbReference>
<feature type="repeat" description="WD" evidence="5">
    <location>
        <begin position="278"/>
        <end position="317"/>
    </location>
</feature>
<dbReference type="SMART" id="SM00320">
    <property type="entry name" value="WD40"/>
    <property type="match status" value="3"/>
</dbReference>
<dbReference type="OMA" id="ASLCMKY"/>
<dbReference type="PRINTS" id="PR00320">
    <property type="entry name" value="GPROTEINBRPT"/>
</dbReference>
<evidence type="ECO:0000313" key="8">
    <source>
        <dbReference type="Proteomes" id="UP000275408"/>
    </source>
</evidence>
<keyword evidence="3" id="KW-0677">Repeat</keyword>
<organism evidence="7 8">
    <name type="scientific">Pocillopora damicornis</name>
    <name type="common">Cauliflower coral</name>
    <name type="synonym">Millepora damicornis</name>
    <dbReference type="NCBI Taxonomy" id="46731"/>
    <lineage>
        <taxon>Eukaryota</taxon>
        <taxon>Metazoa</taxon>
        <taxon>Cnidaria</taxon>
        <taxon>Anthozoa</taxon>
        <taxon>Hexacorallia</taxon>
        <taxon>Scleractinia</taxon>
        <taxon>Astrocoeniina</taxon>
        <taxon>Pocilloporidae</taxon>
        <taxon>Pocillopora</taxon>
    </lineage>
</organism>
<dbReference type="PANTHER" id="PTHR44675">
    <property type="entry name" value="PAK1 INTERACTING PROTEIN 1"/>
    <property type="match status" value="1"/>
</dbReference>
<dbReference type="SUPFAM" id="SSF50978">
    <property type="entry name" value="WD40 repeat-like"/>
    <property type="match status" value="1"/>
</dbReference>
<keyword evidence="8" id="KW-1185">Reference proteome</keyword>
<dbReference type="OrthoDB" id="6262491at2759"/>
<reference evidence="7 8" key="1">
    <citation type="journal article" date="2018" name="Sci. Rep.">
        <title>Comparative analysis of the Pocillopora damicornis genome highlights role of immune system in coral evolution.</title>
        <authorList>
            <person name="Cunning R."/>
            <person name="Bay R.A."/>
            <person name="Gillette P."/>
            <person name="Baker A.C."/>
            <person name="Traylor-Knowles N."/>
        </authorList>
    </citation>
    <scope>NUCLEOTIDE SEQUENCE [LARGE SCALE GENOMIC DNA]</scope>
    <source>
        <strain evidence="7">RSMAS</strain>
        <tissue evidence="7">Whole animal</tissue>
    </source>
</reference>
<dbReference type="Proteomes" id="UP000275408">
    <property type="component" value="Unassembled WGS sequence"/>
</dbReference>
<dbReference type="InterPro" id="IPR001680">
    <property type="entry name" value="WD40_rpt"/>
</dbReference>
<dbReference type="InterPro" id="IPR015943">
    <property type="entry name" value="WD40/YVTN_repeat-like_dom_sf"/>
</dbReference>
<dbReference type="AlphaFoldDB" id="A0A3M6TD30"/>
<comment type="caution">
    <text evidence="7">The sequence shown here is derived from an EMBL/GenBank/DDBJ whole genome shotgun (WGS) entry which is preliminary data.</text>
</comment>
<name>A0A3M6TD30_POCDA</name>
<evidence type="ECO:0000256" key="1">
    <source>
        <dbReference type="ARBA" id="ARBA00022517"/>
    </source>
</evidence>
<protein>
    <submittedName>
        <fullName evidence="7">Uncharacterized protein</fullName>
    </submittedName>
</protein>
<sequence>MAELVLVRISLKLVWGLIANRAIARLETGNPTDEKLRQLLLSEFRKLHEELDALRRKELVAAVALMENAYEILNDDPGEARKEFNKARDAAQVALGVVKELNDKILATKIMIASAIHEFVAKPDVAASLCMKYVSRLNSLPMVANASCAQISQKMGTKWRWGGNEARQEMLGKISEVNRCVWHFVTDQTSSSKYLESECSHINVEGRLVNPMTDFILLRSHVELTTLKEGFGTPISMVVVENKMFFAQTQVAASGESDAFLSNAIKSLDLETGSVSELVGHAGVVLCLAVAGCHVVSGSFDKNILIWDAKSCKCLHILTGHQGSVKSLALNDLHIFSGSTDCTIKVWDRVTFELHHTLEGHNTPISALAVSNRHLFSTEVNGPIKYWDLKKFICLHDIKSPQNVTQMHILNSNLLVAFDQKLSVINLGNLKEVAVSKHPAELSLTIGRNLCTASESTLSLLDLLNMKIIGSKAFEVREAPYNVKCMYYDEMAGFLYVTALCTTANSREKYVVFRL</sequence>
<keyword evidence="1" id="KW-0690">Ribosome biogenesis</keyword>
<dbReference type="PANTHER" id="PTHR44675:SF1">
    <property type="entry name" value="P21-ACTIVATED PROTEIN KINASE-INTERACTING PROTEIN 1"/>
    <property type="match status" value="1"/>
</dbReference>
<keyword evidence="6" id="KW-0732">Signal</keyword>
<dbReference type="InterPro" id="IPR019775">
    <property type="entry name" value="WD40_repeat_CS"/>
</dbReference>
<dbReference type="PROSITE" id="PS00678">
    <property type="entry name" value="WD_REPEATS_1"/>
    <property type="match status" value="1"/>
</dbReference>
<feature type="chain" id="PRO_5018073623" evidence="6">
    <location>
        <begin position="17"/>
        <end position="515"/>
    </location>
</feature>
<keyword evidence="2 5" id="KW-0853">WD repeat</keyword>
<dbReference type="GO" id="GO:0042254">
    <property type="term" value="P:ribosome biogenesis"/>
    <property type="evidence" value="ECO:0007669"/>
    <property type="project" value="UniProtKB-KW"/>
</dbReference>
<feature type="signal peptide" evidence="6">
    <location>
        <begin position="1"/>
        <end position="16"/>
    </location>
</feature>
<dbReference type="PROSITE" id="PS50294">
    <property type="entry name" value="WD_REPEATS_REGION"/>
    <property type="match status" value="1"/>
</dbReference>
<dbReference type="InterPro" id="IPR051959">
    <property type="entry name" value="PAK1-Kinase_Regulator"/>
</dbReference>
<comment type="function">
    <text evidence="4">Negatively regulates the PAK1 kinase. PAK1 is a member of the PAK kinase family, which has been shown to play a positive role in the regulation of signaling pathways involving MAPK8 and RELA. PAK1 exists as an inactive homodimer, which is activated by binding of small GTPases such as CDC42 to an N-terminal regulatory domain. PAK1IP1 also binds to the N-terminus of PAK1, and inhibits the specific activation of PAK1 by CDC42. May be involved in ribosomal large subunit assembly.</text>
</comment>
<dbReference type="Pfam" id="PF00400">
    <property type="entry name" value="WD40"/>
    <property type="match status" value="2"/>
</dbReference>
<evidence type="ECO:0000256" key="3">
    <source>
        <dbReference type="ARBA" id="ARBA00022737"/>
    </source>
</evidence>
<evidence type="ECO:0000256" key="5">
    <source>
        <dbReference type="PROSITE-ProRule" id="PRU00221"/>
    </source>
</evidence>
<accession>A0A3M6TD30</accession>
<dbReference type="STRING" id="46731.A0A3M6TD30"/>
<feature type="repeat" description="WD" evidence="5">
    <location>
        <begin position="318"/>
        <end position="348"/>
    </location>
</feature>
<evidence type="ECO:0000313" key="7">
    <source>
        <dbReference type="EMBL" id="RMX39228.1"/>
    </source>
</evidence>